<dbReference type="Pfam" id="PF05834">
    <property type="entry name" value="Lycopene_cycl"/>
    <property type="match status" value="1"/>
</dbReference>
<comment type="caution">
    <text evidence="2">The sequence shown here is derived from an EMBL/GenBank/DDBJ whole genome shotgun (WGS) entry which is preliminary data.</text>
</comment>
<evidence type="ECO:0000313" key="3">
    <source>
        <dbReference type="Proteomes" id="UP001165060"/>
    </source>
</evidence>
<dbReference type="PANTHER" id="PTHR39757:SF5">
    <property type="entry name" value="OS02G0190600 PROTEIN"/>
    <property type="match status" value="1"/>
</dbReference>
<accession>A0ABQ6NDW3</accession>
<dbReference type="EMBL" id="BRYB01006452">
    <property type="protein sequence ID" value="GMI57958.1"/>
    <property type="molecule type" value="Genomic_DNA"/>
</dbReference>
<organism evidence="2 3">
    <name type="scientific">Tetraparma gracilis</name>
    <dbReference type="NCBI Taxonomy" id="2962635"/>
    <lineage>
        <taxon>Eukaryota</taxon>
        <taxon>Sar</taxon>
        <taxon>Stramenopiles</taxon>
        <taxon>Ochrophyta</taxon>
        <taxon>Bolidophyceae</taxon>
        <taxon>Parmales</taxon>
        <taxon>Triparmaceae</taxon>
        <taxon>Tetraparma</taxon>
    </lineage>
</organism>
<feature type="compositionally biased region" description="Basic residues" evidence="1">
    <location>
        <begin position="131"/>
        <end position="140"/>
    </location>
</feature>
<feature type="compositionally biased region" description="Pro residues" evidence="1">
    <location>
        <begin position="188"/>
        <end position="202"/>
    </location>
</feature>
<evidence type="ECO:0000256" key="1">
    <source>
        <dbReference type="SAM" id="MobiDB-lite"/>
    </source>
</evidence>
<reference evidence="2 3" key="1">
    <citation type="journal article" date="2023" name="Commun. Biol.">
        <title>Genome analysis of Parmales, the sister group of diatoms, reveals the evolutionary specialization of diatoms from phago-mixotrophs to photoautotrophs.</title>
        <authorList>
            <person name="Ban H."/>
            <person name="Sato S."/>
            <person name="Yoshikawa S."/>
            <person name="Yamada K."/>
            <person name="Nakamura Y."/>
            <person name="Ichinomiya M."/>
            <person name="Sato N."/>
            <person name="Blanc-Mathieu R."/>
            <person name="Endo H."/>
            <person name="Kuwata A."/>
            <person name="Ogata H."/>
        </authorList>
    </citation>
    <scope>NUCLEOTIDE SEQUENCE [LARGE SCALE GENOMIC DNA]</scope>
</reference>
<proteinExistence type="predicted"/>
<feature type="compositionally biased region" description="Low complexity" evidence="1">
    <location>
        <begin position="145"/>
        <end position="172"/>
    </location>
</feature>
<feature type="compositionally biased region" description="Basic and acidic residues" evidence="1">
    <location>
        <begin position="89"/>
        <end position="107"/>
    </location>
</feature>
<sequence>MSASPLALPSDTYGVELYATGEGAAPLSAPPYPPATLVIVQARTWPGINKPGGAGKVTRCDCLTCDVRYVLGGSDKQVPLMFVELPGDGGKRERAESRVGNVEREAPAPRARAPRLREVDQNAGGPAAAKARPKKAKPAKPRPAQPAAAPSAQARPAADRTPPSALATLASLSPPPLRAVTEISTDPSPAPREAPGSPPLPPATLQAFRALLARCFASNGDVAALGELREAALGRGYVRVSPPGLKAALLAGLAACGGTTLLASDAAHAALSPNLYSPPLSTTATTTTLGLEDGTQVKARIVFDGTGAESRLTVRPRGNEGYQIAYGLDATVSGPGVTASSIGGYDKGKMTLFDFRASPLLQRHPTAVRSPTFNYVMPLGGSRAFFEETSLVASPALSFAECKARLLTRLSSLGVSVDEVHEEELCYIPMGGGLPPPQRVVPVGAAAGLVHPATGYQLCRAMEANLAVAAKAGELLAGGGGADEIAEELARRMWTPEAVAQRNFAVFGGDFLMKQNVYGLQGFFKAFFEIDKAKWSGFLAGYGDLPDNAEHSSWSKRLAFGLAFLVKLPPKVALDLVASIFTYTAREGPDLIQSVTPLFGLPDH</sequence>
<feature type="region of interest" description="Disordered" evidence="1">
    <location>
        <begin position="84"/>
        <end position="202"/>
    </location>
</feature>
<dbReference type="SUPFAM" id="SSF51905">
    <property type="entry name" value="FAD/NAD(P)-binding domain"/>
    <property type="match status" value="1"/>
</dbReference>
<keyword evidence="3" id="KW-1185">Reference proteome</keyword>
<name>A0ABQ6NDW3_9STRA</name>
<dbReference type="InterPro" id="IPR036188">
    <property type="entry name" value="FAD/NAD-bd_sf"/>
</dbReference>
<protein>
    <submittedName>
        <fullName evidence="2">Uncharacterized protein</fullName>
    </submittedName>
</protein>
<gene>
    <name evidence="2" type="ORF">TeGR_g4772</name>
</gene>
<dbReference type="Proteomes" id="UP001165060">
    <property type="component" value="Unassembled WGS sequence"/>
</dbReference>
<evidence type="ECO:0000313" key="2">
    <source>
        <dbReference type="EMBL" id="GMI57958.1"/>
    </source>
</evidence>
<dbReference type="PANTHER" id="PTHR39757">
    <property type="match status" value="1"/>
</dbReference>